<feature type="compositionally biased region" description="Low complexity" evidence="12">
    <location>
        <begin position="1"/>
        <end position="11"/>
    </location>
</feature>
<dbReference type="SUPFAM" id="SSF53474">
    <property type="entry name" value="alpha/beta-Hydrolases"/>
    <property type="match status" value="1"/>
</dbReference>
<dbReference type="PANTHER" id="PTHR48081">
    <property type="entry name" value="AB HYDROLASE SUPERFAMILY PROTEIN C4A8.06C"/>
    <property type="match status" value="1"/>
</dbReference>
<evidence type="ECO:0000256" key="6">
    <source>
        <dbReference type="ARBA" id="ARBA00022989"/>
    </source>
</evidence>
<feature type="transmembrane region" description="Helical" evidence="13">
    <location>
        <begin position="127"/>
        <end position="149"/>
    </location>
</feature>
<evidence type="ECO:0000256" key="12">
    <source>
        <dbReference type="SAM" id="MobiDB-lite"/>
    </source>
</evidence>
<dbReference type="PANTHER" id="PTHR48081:SF33">
    <property type="entry name" value="KYNURENINE FORMAMIDASE"/>
    <property type="match status" value="1"/>
</dbReference>
<evidence type="ECO:0000256" key="7">
    <source>
        <dbReference type="ARBA" id="ARBA00023034"/>
    </source>
</evidence>
<evidence type="ECO:0000256" key="1">
    <source>
        <dbReference type="ARBA" id="ARBA00004586"/>
    </source>
</evidence>
<comment type="catalytic activity">
    <reaction evidence="11">
        <text>[protein]-C-terminal S-[(2E,6E)-farnesyl]-L-cysteine methyl ester + H2O = [protein]-C-terminal S-[(2E,6E)-farnesyl]-L-cysteine + methanol + H(+)</text>
        <dbReference type="Rhea" id="RHEA:48520"/>
        <dbReference type="Rhea" id="RHEA-COMP:12125"/>
        <dbReference type="Rhea" id="RHEA-COMP:12126"/>
        <dbReference type="ChEBI" id="CHEBI:15377"/>
        <dbReference type="ChEBI" id="CHEBI:15378"/>
        <dbReference type="ChEBI" id="CHEBI:17790"/>
        <dbReference type="ChEBI" id="CHEBI:90510"/>
        <dbReference type="ChEBI" id="CHEBI:90511"/>
        <dbReference type="EC" id="3.1.1.n2"/>
    </reaction>
</comment>
<dbReference type="InterPro" id="IPR049492">
    <property type="entry name" value="BD-FAE-like_dom"/>
</dbReference>
<evidence type="ECO:0000256" key="3">
    <source>
        <dbReference type="ARBA" id="ARBA00022692"/>
    </source>
</evidence>
<evidence type="ECO:0000256" key="4">
    <source>
        <dbReference type="ARBA" id="ARBA00022801"/>
    </source>
</evidence>
<evidence type="ECO:0000256" key="2">
    <source>
        <dbReference type="ARBA" id="ARBA00004653"/>
    </source>
</evidence>
<accession>A0A2P2ME04</accession>
<keyword evidence="8 13" id="KW-0472">Membrane</keyword>
<feature type="region of interest" description="Disordered" evidence="12">
    <location>
        <begin position="1"/>
        <end position="51"/>
    </location>
</feature>
<dbReference type="FunFam" id="3.40.50.1820:FF:000084">
    <property type="entry name" value="Isoprenylcysteine alpha-carbonyl methylesterase ICME"/>
    <property type="match status" value="1"/>
</dbReference>
<dbReference type="Gene3D" id="3.40.50.1820">
    <property type="entry name" value="alpha/beta hydrolase"/>
    <property type="match status" value="1"/>
</dbReference>
<name>A0A2P2ME04_RHIMU</name>
<dbReference type="InterPro" id="IPR050300">
    <property type="entry name" value="GDXG_lipolytic_enzyme"/>
</dbReference>
<dbReference type="EMBL" id="GGEC01047933">
    <property type="protein sequence ID" value="MBX28417.1"/>
    <property type="molecule type" value="Transcribed_RNA"/>
</dbReference>
<evidence type="ECO:0000256" key="8">
    <source>
        <dbReference type="ARBA" id="ARBA00023136"/>
    </source>
</evidence>
<keyword evidence="7" id="KW-0333">Golgi apparatus</keyword>
<dbReference type="GO" id="GO:0016787">
    <property type="term" value="F:hydrolase activity"/>
    <property type="evidence" value="ECO:0007669"/>
    <property type="project" value="UniProtKB-KW"/>
</dbReference>
<proteinExistence type="inferred from homology"/>
<evidence type="ECO:0000256" key="13">
    <source>
        <dbReference type="SAM" id="Phobius"/>
    </source>
</evidence>
<dbReference type="Pfam" id="PF20434">
    <property type="entry name" value="BD-FAE"/>
    <property type="match status" value="1"/>
</dbReference>
<keyword evidence="5" id="KW-0256">Endoplasmic reticulum</keyword>
<evidence type="ECO:0000256" key="9">
    <source>
        <dbReference type="ARBA" id="ARBA00038028"/>
    </source>
</evidence>
<organism evidence="15">
    <name type="scientific">Rhizophora mucronata</name>
    <name type="common">Asiatic mangrove</name>
    <dbReference type="NCBI Taxonomy" id="61149"/>
    <lineage>
        <taxon>Eukaryota</taxon>
        <taxon>Viridiplantae</taxon>
        <taxon>Streptophyta</taxon>
        <taxon>Embryophyta</taxon>
        <taxon>Tracheophyta</taxon>
        <taxon>Spermatophyta</taxon>
        <taxon>Magnoliopsida</taxon>
        <taxon>eudicotyledons</taxon>
        <taxon>Gunneridae</taxon>
        <taxon>Pentapetalae</taxon>
        <taxon>rosids</taxon>
        <taxon>fabids</taxon>
        <taxon>Malpighiales</taxon>
        <taxon>Rhizophoraceae</taxon>
        <taxon>Rhizophora</taxon>
    </lineage>
</organism>
<comment type="similarity">
    <text evidence="9">Belongs to the AB hydrolase superfamily. Isoprenylcysteine methylesterase family.</text>
</comment>
<protein>
    <recommendedName>
        <fullName evidence="10">protein-S-isoprenylcysteine alpha-carbonyl methylesterase</fullName>
        <ecNumber evidence="10">3.1.1.n2</ecNumber>
    </recommendedName>
</protein>
<keyword evidence="3 13" id="KW-0812">Transmembrane</keyword>
<dbReference type="AlphaFoldDB" id="A0A2P2ME04"/>
<keyword evidence="4" id="KW-0378">Hydrolase</keyword>
<dbReference type="GO" id="GO:0000139">
    <property type="term" value="C:Golgi membrane"/>
    <property type="evidence" value="ECO:0007669"/>
    <property type="project" value="UniProtKB-SubCell"/>
</dbReference>
<evidence type="ECO:0000259" key="14">
    <source>
        <dbReference type="Pfam" id="PF20434"/>
    </source>
</evidence>
<dbReference type="GO" id="GO:0005789">
    <property type="term" value="C:endoplasmic reticulum membrane"/>
    <property type="evidence" value="ECO:0007669"/>
    <property type="project" value="UniProtKB-SubCell"/>
</dbReference>
<evidence type="ECO:0000256" key="5">
    <source>
        <dbReference type="ARBA" id="ARBA00022824"/>
    </source>
</evidence>
<evidence type="ECO:0000313" key="15">
    <source>
        <dbReference type="EMBL" id="MBX28417.1"/>
    </source>
</evidence>
<dbReference type="InterPro" id="IPR029058">
    <property type="entry name" value="AB_hydrolase_fold"/>
</dbReference>
<feature type="domain" description="BD-FAE-like" evidence="14">
    <location>
        <begin position="168"/>
        <end position="377"/>
    </location>
</feature>
<keyword evidence="6 13" id="KW-1133">Transmembrane helix</keyword>
<reference evidence="15" key="1">
    <citation type="submission" date="2018-02" db="EMBL/GenBank/DDBJ databases">
        <title>Rhizophora mucronata_Transcriptome.</title>
        <authorList>
            <person name="Meera S.P."/>
            <person name="Sreeshan A."/>
            <person name="Augustine A."/>
        </authorList>
    </citation>
    <scope>NUCLEOTIDE SEQUENCE</scope>
    <source>
        <tissue evidence="15">Leaf</tissue>
    </source>
</reference>
<dbReference type="EC" id="3.1.1.n2" evidence="10"/>
<comment type="subcellular location">
    <subcellularLocation>
        <location evidence="1">Endoplasmic reticulum membrane</location>
    </subcellularLocation>
    <subcellularLocation>
        <location evidence="2">Golgi apparatus membrane</location>
        <topology evidence="2">Multi-pass membrane protein</topology>
    </subcellularLocation>
</comment>
<sequence length="453" mass="50088">MLSHTIPITSHHSSKIKSQIDPNPPPPTPPPMAMPPKQPGSGSGSGSSSMMLDDPATRLLVSSPSEDETIISINPLLHSTFADTYGRPHQSLSHEVGHASSDTCLITRLCLKLWRYLGVACRWIMRFLALGFYSLMLLPGFIQVGYYYFFSKQVLRGIVYGDQPRNRLDLYLPKNGDGPKPVVAFITGGAWIIGYKAWGSLLGQQLSERDIIVACIDYRNFPQGTMSDMVEDASQGISFVCKNIAQYGGDPKRIYLMGQSAGAHIAACALVEQAIKEAGKGESISWSVSQINAYFGLSGGYNLFDLVDYFHSRGLYRSIFLSIMEGEESLRRFSPEVIVQEPNLKNAIAFLPLIILFHGTADYSIPADSSKNFAEALRRVGVRAESILYEGKTHTDLFLQDPMRGGYDQMFEDLVAIIHADDLQAQAKDVVAPPRRRLVPECMIQLARKVSPF</sequence>
<feature type="compositionally biased region" description="Pro residues" evidence="12">
    <location>
        <begin position="22"/>
        <end position="38"/>
    </location>
</feature>
<evidence type="ECO:0000256" key="11">
    <source>
        <dbReference type="ARBA" id="ARBA00049507"/>
    </source>
</evidence>
<evidence type="ECO:0000256" key="10">
    <source>
        <dbReference type="ARBA" id="ARBA00038928"/>
    </source>
</evidence>